<reference evidence="2 3" key="1">
    <citation type="submission" date="2016-12" db="EMBL/GenBank/DDBJ databases">
        <title>Izhakiella australiana sp. nov. of genus Izhakiella isolated from Australian desert.</title>
        <authorList>
            <person name="Ji M."/>
        </authorList>
    </citation>
    <scope>NUCLEOTIDE SEQUENCE [LARGE SCALE GENOMIC DNA]</scope>
    <source>
        <strain evidence="2 3">D4N98</strain>
    </source>
</reference>
<dbReference type="PANTHER" id="PTHR46246:SF1">
    <property type="entry name" value="GUANOSINE-3',5'-BIS(DIPHOSPHATE) 3'-PYROPHOSPHOHYDROLASE MESH1"/>
    <property type="match status" value="1"/>
</dbReference>
<name>A0A1S8YM50_9GAMM</name>
<dbReference type="RefSeq" id="WP_078002460.1">
    <property type="nucleotide sequence ID" value="NZ_MRUL01000005.1"/>
</dbReference>
<dbReference type="InterPro" id="IPR003607">
    <property type="entry name" value="HD/PDEase_dom"/>
</dbReference>
<keyword evidence="2" id="KW-0418">Kinase</keyword>
<keyword evidence="3" id="KW-1185">Reference proteome</keyword>
<dbReference type="SUPFAM" id="SSF109604">
    <property type="entry name" value="HD-domain/PDEase-like"/>
    <property type="match status" value="1"/>
</dbReference>
<keyword evidence="2" id="KW-0808">Transferase</keyword>
<dbReference type="InterPro" id="IPR052194">
    <property type="entry name" value="MESH1"/>
</dbReference>
<dbReference type="GO" id="GO:0016301">
    <property type="term" value="F:kinase activity"/>
    <property type="evidence" value="ECO:0007669"/>
    <property type="project" value="UniProtKB-KW"/>
</dbReference>
<evidence type="ECO:0000313" key="3">
    <source>
        <dbReference type="Proteomes" id="UP000190667"/>
    </source>
</evidence>
<dbReference type="SMART" id="SM00471">
    <property type="entry name" value="HDc"/>
    <property type="match status" value="1"/>
</dbReference>
<dbReference type="Gene3D" id="1.10.3210.10">
    <property type="entry name" value="Hypothetical protein af1432"/>
    <property type="match status" value="1"/>
</dbReference>
<dbReference type="AlphaFoldDB" id="A0A1S8YM50"/>
<dbReference type="Pfam" id="PF13328">
    <property type="entry name" value="HD_4"/>
    <property type="match status" value="1"/>
</dbReference>
<dbReference type="CDD" id="cd00077">
    <property type="entry name" value="HDc"/>
    <property type="match status" value="1"/>
</dbReference>
<accession>A0A1S8YM50</accession>
<evidence type="ECO:0000259" key="1">
    <source>
        <dbReference type="SMART" id="SM00471"/>
    </source>
</evidence>
<comment type="caution">
    <text evidence="2">The sequence shown here is derived from an EMBL/GenBank/DDBJ whole genome shotgun (WGS) entry which is preliminary data.</text>
</comment>
<organism evidence="2 3">
    <name type="scientific">Izhakiella australiensis</name>
    <dbReference type="NCBI Taxonomy" id="1926881"/>
    <lineage>
        <taxon>Bacteria</taxon>
        <taxon>Pseudomonadati</taxon>
        <taxon>Pseudomonadota</taxon>
        <taxon>Gammaproteobacteria</taxon>
        <taxon>Enterobacterales</taxon>
        <taxon>Erwiniaceae</taxon>
        <taxon>Izhakiella</taxon>
    </lineage>
</organism>
<protein>
    <submittedName>
        <fullName evidence="2">GTP pyrophosphokinase</fullName>
    </submittedName>
</protein>
<dbReference type="STRING" id="1926881.BTJ39_09545"/>
<dbReference type="PANTHER" id="PTHR46246">
    <property type="entry name" value="GUANOSINE-3',5'-BIS(DIPHOSPHATE) 3'-PYROPHOSPHOHYDROLASE MESH1"/>
    <property type="match status" value="1"/>
</dbReference>
<dbReference type="GO" id="GO:0008893">
    <property type="term" value="F:guanosine-3',5'-bis(diphosphate) 3'-diphosphatase activity"/>
    <property type="evidence" value="ECO:0007669"/>
    <property type="project" value="TreeGrafter"/>
</dbReference>
<gene>
    <name evidence="2" type="ORF">BTJ39_09545</name>
</gene>
<dbReference type="OrthoDB" id="9802385at2"/>
<dbReference type="Proteomes" id="UP000190667">
    <property type="component" value="Unassembled WGS sequence"/>
</dbReference>
<proteinExistence type="predicted"/>
<dbReference type="EMBL" id="MRUL01000005">
    <property type="protein sequence ID" value="OON40130.1"/>
    <property type="molecule type" value="Genomic_DNA"/>
</dbReference>
<feature type="domain" description="HD/PDEase" evidence="1">
    <location>
        <begin position="27"/>
        <end position="136"/>
    </location>
</feature>
<sequence length="194" mass="21971">MKYSLEERAQRFATKAHAQAQQRRKYTDEPYIVHPAAVVEIVRSVTDDEVMLAAAWLHDTVEDTATTLADLRSRFGEPVARLVAMLTDSDQPQAKNRAARKAAHFQHTARASADAQTIKLADIIDNTRALIHYDPEFARVYLLEKRLQVALLSAGNAALRQTASEIIENGIQTLTEPPHNVPHSWFSREERKYR</sequence>
<evidence type="ECO:0000313" key="2">
    <source>
        <dbReference type="EMBL" id="OON40130.1"/>
    </source>
</evidence>